<dbReference type="PANTHER" id="PTHR15491">
    <property type="match status" value="1"/>
</dbReference>
<feature type="non-terminal residue" evidence="8">
    <location>
        <position position="538"/>
    </location>
</feature>
<feature type="compositionally biased region" description="Basic and acidic residues" evidence="6">
    <location>
        <begin position="180"/>
        <end position="192"/>
    </location>
</feature>
<keyword evidence="2" id="KW-0479">Metal-binding</keyword>
<dbReference type="EMBL" id="JAFDVH010000016">
    <property type="protein sequence ID" value="KAG7463007.1"/>
    <property type="molecule type" value="Genomic_DNA"/>
</dbReference>
<feature type="compositionally biased region" description="Low complexity" evidence="6">
    <location>
        <begin position="14"/>
        <end position="35"/>
    </location>
</feature>
<feature type="compositionally biased region" description="Basic and acidic residues" evidence="6">
    <location>
        <begin position="203"/>
        <end position="246"/>
    </location>
</feature>
<keyword evidence="4" id="KW-0862">Zinc</keyword>
<name>A0A9D3T046_MEGAT</name>
<gene>
    <name evidence="8" type="ORF">MATL_G00190760</name>
</gene>
<sequence length="538" mass="59849">YPLERPRSRSPIGRSQSPRSHSPSYTSCSSTHSPQGACRGEWSNGLGATGAAWDCSPHGRWEEEGDEAYWRNGDEDTPDGWVQDRWKPRLAPTDRWSSALPEERAEGPRRSRERYPRRSPLGLSPPYRSKEEDFYKKSDRSPRQPYQQQEGKSSRRDTEGRHRSRHSESEALDDSAAARTPEDRKQTSPDRGRSRKSSQRHTTNREEEKEPKNQDGSQERPTKDKPASPQRKGKDTEVRQCERPTDSETEGGGSGNETEEESWYPQSMEELVTVDEVGEEEEDSVPEPDLPEEEAEEAPGTADSGDPEKEVAQNDGGEGRMNAEPPPQERTGETLDTQLKRQTPDSAASEQQGSDQRHAPGQDLNAALEEPHSCTDTPFTPQASRLNHEDSKPSGGSSSLATANLVLSTSVSTDVQHKAEQTGGIPRTDILNTSHGLSPSNTDSEDKTATSSLWEQDKSFTEHSIPLGVEFVVPRSGFFCKLCGLFYASEHTAKTAHCRSTVHYKNLQKYLSQLARQSTENTSTDQGDHQGPDPIQEK</sequence>
<feature type="compositionally biased region" description="Basic and acidic residues" evidence="6">
    <location>
        <begin position="101"/>
        <end position="116"/>
    </location>
</feature>
<keyword evidence="5" id="KW-0539">Nucleus</keyword>
<feature type="compositionally biased region" description="Polar residues" evidence="6">
    <location>
        <begin position="516"/>
        <end position="525"/>
    </location>
</feature>
<feature type="compositionally biased region" description="Basic and acidic residues" evidence="6">
    <location>
        <begin position="128"/>
        <end position="142"/>
    </location>
</feature>
<feature type="compositionally biased region" description="Polar residues" evidence="6">
    <location>
        <begin position="430"/>
        <end position="442"/>
    </location>
</feature>
<dbReference type="InterPro" id="IPR003604">
    <property type="entry name" value="Matrin/U1-like-C_Znf_C2H2"/>
</dbReference>
<protein>
    <recommendedName>
        <fullName evidence="7">Matrin-type domain-containing protein</fullName>
    </recommendedName>
</protein>
<feature type="region of interest" description="Disordered" evidence="6">
    <location>
        <begin position="66"/>
        <end position="400"/>
    </location>
</feature>
<feature type="region of interest" description="Disordered" evidence="6">
    <location>
        <begin position="412"/>
        <end position="452"/>
    </location>
</feature>
<dbReference type="AlphaFoldDB" id="A0A9D3T046"/>
<feature type="compositionally biased region" description="Basic and acidic residues" evidence="6">
    <location>
        <begin position="526"/>
        <end position="538"/>
    </location>
</feature>
<feature type="domain" description="Matrin-type" evidence="7">
    <location>
        <begin position="478"/>
        <end position="509"/>
    </location>
</feature>
<evidence type="ECO:0000259" key="7">
    <source>
        <dbReference type="PROSITE" id="PS50171"/>
    </source>
</evidence>
<comment type="caution">
    <text evidence="8">The sequence shown here is derived from an EMBL/GenBank/DDBJ whole genome shotgun (WGS) entry which is preliminary data.</text>
</comment>
<feature type="compositionally biased region" description="Basic and acidic residues" evidence="6">
    <location>
        <begin position="330"/>
        <end position="343"/>
    </location>
</feature>
<accession>A0A9D3T046</accession>
<proteinExistence type="predicted"/>
<feature type="region of interest" description="Disordered" evidence="6">
    <location>
        <begin position="1"/>
        <end position="50"/>
    </location>
</feature>
<dbReference type="SMART" id="SM00451">
    <property type="entry name" value="ZnF_U1"/>
    <property type="match status" value="1"/>
</dbReference>
<dbReference type="InterPro" id="IPR000690">
    <property type="entry name" value="Matrin/U1-C_Znf_C2H2"/>
</dbReference>
<evidence type="ECO:0000256" key="3">
    <source>
        <dbReference type="ARBA" id="ARBA00022771"/>
    </source>
</evidence>
<organism evidence="8 9">
    <name type="scientific">Megalops atlanticus</name>
    <name type="common">Tarpon</name>
    <name type="synonym">Clupea gigantea</name>
    <dbReference type="NCBI Taxonomy" id="7932"/>
    <lineage>
        <taxon>Eukaryota</taxon>
        <taxon>Metazoa</taxon>
        <taxon>Chordata</taxon>
        <taxon>Craniata</taxon>
        <taxon>Vertebrata</taxon>
        <taxon>Euteleostomi</taxon>
        <taxon>Actinopterygii</taxon>
        <taxon>Neopterygii</taxon>
        <taxon>Teleostei</taxon>
        <taxon>Elopiformes</taxon>
        <taxon>Megalopidae</taxon>
        <taxon>Megalops</taxon>
    </lineage>
</organism>
<dbReference type="InterPro" id="IPR026811">
    <property type="entry name" value="CIZ1"/>
</dbReference>
<evidence type="ECO:0000256" key="6">
    <source>
        <dbReference type="SAM" id="MobiDB-lite"/>
    </source>
</evidence>
<feature type="compositionally biased region" description="Basic and acidic residues" evidence="6">
    <location>
        <begin position="152"/>
        <end position="169"/>
    </location>
</feature>
<evidence type="ECO:0000256" key="4">
    <source>
        <dbReference type="ARBA" id="ARBA00022833"/>
    </source>
</evidence>
<evidence type="ECO:0000256" key="1">
    <source>
        <dbReference type="ARBA" id="ARBA00004123"/>
    </source>
</evidence>
<dbReference type="GO" id="GO:0003676">
    <property type="term" value="F:nucleic acid binding"/>
    <property type="evidence" value="ECO:0007669"/>
    <property type="project" value="InterPro"/>
</dbReference>
<evidence type="ECO:0000256" key="2">
    <source>
        <dbReference type="ARBA" id="ARBA00022723"/>
    </source>
</evidence>
<evidence type="ECO:0000313" key="9">
    <source>
        <dbReference type="Proteomes" id="UP001046870"/>
    </source>
</evidence>
<evidence type="ECO:0000313" key="8">
    <source>
        <dbReference type="EMBL" id="KAG7463007.1"/>
    </source>
</evidence>
<comment type="subcellular location">
    <subcellularLocation>
        <location evidence="1">Nucleus</location>
    </subcellularLocation>
</comment>
<feature type="compositionally biased region" description="Polar residues" evidence="6">
    <location>
        <begin position="344"/>
        <end position="354"/>
    </location>
</feature>
<reference evidence="8" key="1">
    <citation type="submission" date="2021-01" db="EMBL/GenBank/DDBJ databases">
        <authorList>
            <person name="Zahm M."/>
            <person name="Roques C."/>
            <person name="Cabau C."/>
            <person name="Klopp C."/>
            <person name="Donnadieu C."/>
            <person name="Jouanno E."/>
            <person name="Lampietro C."/>
            <person name="Louis A."/>
            <person name="Herpin A."/>
            <person name="Echchiki A."/>
            <person name="Berthelot C."/>
            <person name="Parey E."/>
            <person name="Roest-Crollius H."/>
            <person name="Braasch I."/>
            <person name="Postlethwait J."/>
            <person name="Bobe J."/>
            <person name="Montfort J."/>
            <person name="Bouchez O."/>
            <person name="Begum T."/>
            <person name="Mejri S."/>
            <person name="Adams A."/>
            <person name="Chen W.-J."/>
            <person name="Guiguen Y."/>
        </authorList>
    </citation>
    <scope>NUCLEOTIDE SEQUENCE</scope>
    <source>
        <strain evidence="8">YG-15Mar2019-1</strain>
        <tissue evidence="8">Brain</tissue>
    </source>
</reference>
<keyword evidence="9" id="KW-1185">Reference proteome</keyword>
<dbReference type="PANTHER" id="PTHR15491:SF9">
    <property type="entry name" value="CIP1-INTERACTING ZINC FINGER PROTEIN"/>
    <property type="match status" value="1"/>
</dbReference>
<dbReference type="GO" id="GO:0005634">
    <property type="term" value="C:nucleus"/>
    <property type="evidence" value="ECO:0007669"/>
    <property type="project" value="UniProtKB-SubCell"/>
</dbReference>
<evidence type="ECO:0000256" key="5">
    <source>
        <dbReference type="ARBA" id="ARBA00023242"/>
    </source>
</evidence>
<dbReference type="PROSITE" id="PS50171">
    <property type="entry name" value="ZF_MATRIN"/>
    <property type="match status" value="1"/>
</dbReference>
<dbReference type="OrthoDB" id="8949749at2759"/>
<feature type="compositionally biased region" description="Acidic residues" evidence="6">
    <location>
        <begin position="272"/>
        <end position="297"/>
    </location>
</feature>
<dbReference type="Proteomes" id="UP001046870">
    <property type="component" value="Chromosome 16"/>
</dbReference>
<dbReference type="GO" id="GO:0008270">
    <property type="term" value="F:zinc ion binding"/>
    <property type="evidence" value="ECO:0007669"/>
    <property type="project" value="UniProtKB-KW"/>
</dbReference>
<feature type="region of interest" description="Disordered" evidence="6">
    <location>
        <begin position="516"/>
        <end position="538"/>
    </location>
</feature>
<keyword evidence="3" id="KW-0863">Zinc-finger</keyword>
<feature type="compositionally biased region" description="Polar residues" evidence="6">
    <location>
        <begin position="374"/>
        <end position="385"/>
    </location>
</feature>